<comment type="similarity">
    <text evidence="1 7">Belongs to the class-I aminoacyl-tRNA synthetase family. Glutamate--tRNA ligase type 1 subfamily.</text>
</comment>
<evidence type="ECO:0000256" key="6">
    <source>
        <dbReference type="ARBA" id="ARBA00023146"/>
    </source>
</evidence>
<dbReference type="PANTHER" id="PTHR43311:SF2">
    <property type="entry name" value="GLUTAMATE--TRNA LIGASE, MITOCHONDRIAL-RELATED"/>
    <property type="match status" value="1"/>
</dbReference>
<comment type="function">
    <text evidence="7">Catalyzes the attachment of glutamate to tRNA(Glu) in a two-step reaction: glutamate is first activated by ATP to form Glu-AMP and then transferred to the acceptor end of tRNA(Glu).</text>
</comment>
<keyword evidence="6 7" id="KW-0030">Aminoacyl-tRNA synthetase</keyword>
<evidence type="ECO:0000256" key="1">
    <source>
        <dbReference type="ARBA" id="ARBA00007894"/>
    </source>
</evidence>
<dbReference type="Gene3D" id="3.40.50.620">
    <property type="entry name" value="HUPs"/>
    <property type="match status" value="1"/>
</dbReference>
<accession>A0ABX9DVQ8</accession>
<evidence type="ECO:0000259" key="9">
    <source>
        <dbReference type="Pfam" id="PF19269"/>
    </source>
</evidence>
<evidence type="ECO:0000256" key="4">
    <source>
        <dbReference type="ARBA" id="ARBA00022840"/>
    </source>
</evidence>
<dbReference type="PANTHER" id="PTHR43311">
    <property type="entry name" value="GLUTAMATE--TRNA LIGASE"/>
    <property type="match status" value="1"/>
</dbReference>
<dbReference type="SUPFAM" id="SSF52374">
    <property type="entry name" value="Nucleotidylyl transferase"/>
    <property type="match status" value="1"/>
</dbReference>
<reference evidence="10 11" key="1">
    <citation type="submission" date="2018-06" db="EMBL/GenBank/DDBJ databases">
        <title>Genomic Encyclopedia of Archaeal and Bacterial Type Strains, Phase II (KMG-II): from individual species to whole genera.</title>
        <authorList>
            <person name="Goeker M."/>
        </authorList>
    </citation>
    <scope>NUCLEOTIDE SEQUENCE [LARGE SCALE GENOMIC DNA]</scope>
    <source>
        <strain evidence="10 11">DSM 18710</strain>
    </source>
</reference>
<feature type="short sequence motif" description="'KMSKS' region" evidence="7">
    <location>
        <begin position="332"/>
        <end position="336"/>
    </location>
</feature>
<dbReference type="EC" id="6.1.1.17" evidence="7"/>
<dbReference type="NCBIfam" id="TIGR00464">
    <property type="entry name" value="gltX_bact"/>
    <property type="match status" value="1"/>
</dbReference>
<dbReference type="CDD" id="cd00808">
    <property type="entry name" value="GluRS_core"/>
    <property type="match status" value="1"/>
</dbReference>
<evidence type="ECO:0000256" key="2">
    <source>
        <dbReference type="ARBA" id="ARBA00022598"/>
    </source>
</evidence>
<feature type="short sequence motif" description="'HIGH' region" evidence="7">
    <location>
        <begin position="84"/>
        <end position="94"/>
    </location>
</feature>
<name>A0ABX9DVQ8_9BACT</name>
<proteinExistence type="inferred from homology"/>
<gene>
    <name evidence="7" type="primary">gltX</name>
    <name evidence="10" type="ORF">BC673_10313</name>
</gene>
<dbReference type="InterPro" id="IPR001412">
    <property type="entry name" value="aa-tRNA-synth_I_CS"/>
</dbReference>
<dbReference type="EMBL" id="QLTQ01000003">
    <property type="protein sequence ID" value="RAS47420.1"/>
    <property type="molecule type" value="Genomic_DNA"/>
</dbReference>
<dbReference type="InterPro" id="IPR049940">
    <property type="entry name" value="GluQ/Sye"/>
</dbReference>
<keyword evidence="3 7" id="KW-0547">Nucleotide-binding</keyword>
<evidence type="ECO:0000313" key="11">
    <source>
        <dbReference type="Proteomes" id="UP000249852"/>
    </source>
</evidence>
<evidence type="ECO:0000256" key="5">
    <source>
        <dbReference type="ARBA" id="ARBA00022917"/>
    </source>
</evidence>
<dbReference type="Proteomes" id="UP000249852">
    <property type="component" value="Unassembled WGS sequence"/>
</dbReference>
<dbReference type="InterPro" id="IPR020751">
    <property type="entry name" value="aa-tRNA-synth_I_codon-bd_sub2"/>
</dbReference>
<dbReference type="Gene3D" id="1.10.10.350">
    <property type="match status" value="1"/>
</dbReference>
<evidence type="ECO:0000256" key="7">
    <source>
        <dbReference type="HAMAP-Rule" id="MF_00022"/>
    </source>
</evidence>
<feature type="domain" description="Aminoacyl-tRNA synthetase class I anticodon-binding" evidence="9">
    <location>
        <begin position="433"/>
        <end position="573"/>
    </location>
</feature>
<comment type="caution">
    <text evidence="10">The sequence shown here is derived from an EMBL/GenBank/DDBJ whole genome shotgun (WGS) entry which is preliminary data.</text>
</comment>
<keyword evidence="4 7" id="KW-0067">ATP-binding</keyword>
<comment type="caution">
    <text evidence="7">Lacks conserved residue(s) required for the propagation of feature annotation.</text>
</comment>
<keyword evidence="11" id="KW-1185">Reference proteome</keyword>
<organism evidence="10 11">
    <name type="scientific">Prevotella pallens</name>
    <dbReference type="NCBI Taxonomy" id="60133"/>
    <lineage>
        <taxon>Bacteria</taxon>
        <taxon>Pseudomonadati</taxon>
        <taxon>Bacteroidota</taxon>
        <taxon>Bacteroidia</taxon>
        <taxon>Bacteroidales</taxon>
        <taxon>Prevotellaceae</taxon>
        <taxon>Prevotella</taxon>
    </lineage>
</organism>
<dbReference type="InterPro" id="IPR014729">
    <property type="entry name" value="Rossmann-like_a/b/a_fold"/>
</dbReference>
<comment type="subcellular location">
    <subcellularLocation>
        <location evidence="7">Cytoplasm</location>
    </subcellularLocation>
</comment>
<feature type="binding site" evidence="7">
    <location>
        <position position="335"/>
    </location>
    <ligand>
        <name>ATP</name>
        <dbReference type="ChEBI" id="CHEBI:30616"/>
    </ligand>
</feature>
<dbReference type="HAMAP" id="MF_00022">
    <property type="entry name" value="Glu_tRNA_synth_type1"/>
    <property type="match status" value="1"/>
</dbReference>
<keyword evidence="7" id="KW-0963">Cytoplasm</keyword>
<sequence length="577" mass="66372">MWNSLYCTVILSFCKFILINCASVFLCNNTSNVSLKGKRPILSIPISVCENTKKKPYNRKKCLFLHKILILTMAERKVRVRFAPSPTGPLHIGGVRTALYNYLFARQHNGDFVFRIEDTDSNRFVPGAEEYIVEAFHWLGIKFDEGVTFGGHYGPYRQSERRDIYKTYVNQLLDKGKAYIAFDTPEELEAKRNEIANFQYDARTRMQMRNSLTLTEDEVKRMIDDGEQYVVRFKIEPGTDVHVDDMIRGDVCIKTDILDDKVLYKSADELPTYHLANIVDDHLMEISHVIRGEEWLPSAPLHVLLYRAFGWEDSMPRFAHLPLLLKPEGKGKLSKRDGDRLGFPVFPLEWQDPKTGEISSGYRESGYFPEAVVNFLALLGWNPGTEQELFTLDELVQAFDITKCSKSGAKFDYQKGIWFNHEYILHKSDEEIADLFAPIVANNGVDATMTQVTEVVHLMKDRVNFVHELWELCSFFFIPPTQYDAKTVKKRWKEYSAKQMTELSQILADISDFSVENQETIVMKWVEDKEYKLGDVMNAFRLALVGIGKGPGMFDISAFLGKEETLHRLHKAIEVLG</sequence>
<dbReference type="PRINTS" id="PR00987">
    <property type="entry name" value="TRNASYNTHGLU"/>
</dbReference>
<keyword evidence="5 7" id="KW-0648">Protein biosynthesis</keyword>
<dbReference type="InterPro" id="IPR004527">
    <property type="entry name" value="Glu-tRNA-ligase_bac/mito"/>
</dbReference>
<dbReference type="InterPro" id="IPR045462">
    <property type="entry name" value="aa-tRNA-synth_I_cd-bd"/>
</dbReference>
<evidence type="ECO:0000313" key="10">
    <source>
        <dbReference type="EMBL" id="RAS47420.1"/>
    </source>
</evidence>
<feature type="domain" description="Glutamyl/glutaminyl-tRNA synthetase class Ib catalytic" evidence="8">
    <location>
        <begin position="77"/>
        <end position="415"/>
    </location>
</feature>
<dbReference type="Pfam" id="PF00749">
    <property type="entry name" value="tRNA-synt_1c"/>
    <property type="match status" value="1"/>
</dbReference>
<dbReference type="InterPro" id="IPR000924">
    <property type="entry name" value="Glu/Gln-tRNA-synth"/>
</dbReference>
<dbReference type="Pfam" id="PF19269">
    <property type="entry name" value="Anticodon_2"/>
    <property type="match status" value="1"/>
</dbReference>
<dbReference type="InterPro" id="IPR033910">
    <property type="entry name" value="GluRS_core"/>
</dbReference>
<dbReference type="InterPro" id="IPR008925">
    <property type="entry name" value="aa_tRNA-synth_I_cd-bd_sf"/>
</dbReference>
<evidence type="ECO:0000256" key="3">
    <source>
        <dbReference type="ARBA" id="ARBA00022741"/>
    </source>
</evidence>
<comment type="catalytic activity">
    <reaction evidence="7">
        <text>tRNA(Glu) + L-glutamate + ATP = L-glutamyl-tRNA(Glu) + AMP + diphosphate</text>
        <dbReference type="Rhea" id="RHEA:23540"/>
        <dbReference type="Rhea" id="RHEA-COMP:9663"/>
        <dbReference type="Rhea" id="RHEA-COMP:9680"/>
        <dbReference type="ChEBI" id="CHEBI:29985"/>
        <dbReference type="ChEBI" id="CHEBI:30616"/>
        <dbReference type="ChEBI" id="CHEBI:33019"/>
        <dbReference type="ChEBI" id="CHEBI:78442"/>
        <dbReference type="ChEBI" id="CHEBI:78520"/>
        <dbReference type="ChEBI" id="CHEBI:456215"/>
        <dbReference type="EC" id="6.1.1.17"/>
    </reaction>
</comment>
<comment type="subunit">
    <text evidence="7">Monomer.</text>
</comment>
<dbReference type="PROSITE" id="PS00178">
    <property type="entry name" value="AA_TRNA_LIGASE_I"/>
    <property type="match status" value="1"/>
</dbReference>
<dbReference type="SUPFAM" id="SSF48163">
    <property type="entry name" value="An anticodon-binding domain of class I aminoacyl-tRNA synthetases"/>
    <property type="match status" value="1"/>
</dbReference>
<keyword evidence="2 7" id="KW-0436">Ligase</keyword>
<evidence type="ECO:0000259" key="8">
    <source>
        <dbReference type="Pfam" id="PF00749"/>
    </source>
</evidence>
<dbReference type="InterPro" id="IPR020058">
    <property type="entry name" value="Glu/Gln-tRNA-synth_Ib_cat-dom"/>
</dbReference>
<protein>
    <recommendedName>
        <fullName evidence="7">Glutamate--tRNA ligase</fullName>
        <ecNumber evidence="7">6.1.1.17</ecNumber>
    </recommendedName>
    <alternativeName>
        <fullName evidence="7">Glutamyl-tRNA synthetase</fullName>
        <shortName evidence="7">GluRS</shortName>
    </alternativeName>
</protein>